<dbReference type="InterPro" id="IPR001509">
    <property type="entry name" value="Epimerase_deHydtase"/>
</dbReference>
<dbReference type="eggNOG" id="COG0451">
    <property type="taxonomic scope" value="Bacteria"/>
</dbReference>
<dbReference type="Pfam" id="PF01408">
    <property type="entry name" value="GFO_IDH_MocA"/>
    <property type="match status" value="1"/>
</dbReference>
<name>W4HJG8_9RHOB</name>
<dbReference type="EMBL" id="AQQW01000007">
    <property type="protein sequence ID" value="ETW12286.1"/>
    <property type="molecule type" value="Genomic_DNA"/>
</dbReference>
<dbReference type="RefSeq" id="WP_043844786.1">
    <property type="nucleotide sequence ID" value="NZ_AQQW01000007.1"/>
</dbReference>
<dbReference type="eggNOG" id="COG0673">
    <property type="taxonomic scope" value="Bacteria"/>
</dbReference>
<dbReference type="SUPFAM" id="SSF51735">
    <property type="entry name" value="NAD(P)-binding Rossmann-fold domains"/>
    <property type="match status" value="2"/>
</dbReference>
<dbReference type="Gene3D" id="3.30.360.10">
    <property type="entry name" value="Dihydrodipicolinate Reductase, domain 2"/>
    <property type="match status" value="1"/>
</dbReference>
<proteinExistence type="predicted"/>
<keyword evidence="4" id="KW-1185">Reference proteome</keyword>
<dbReference type="InterPro" id="IPR000683">
    <property type="entry name" value="Gfo/Idh/MocA-like_OxRdtase_N"/>
</dbReference>
<dbReference type="STRING" id="1379903.ATO8_12076"/>
<evidence type="ECO:0000259" key="2">
    <source>
        <dbReference type="Pfam" id="PF01408"/>
    </source>
</evidence>
<sequence>MPTPTRVGLIGAGYIADWHAAALAATPGVEITAVCDPNADAARALADRHGARIFSALETLIESRACDAVHVLTPPHLHLDLGLRCLGAGLHTLIEKPVATSADEARQLAEAARAAGVRFHPGHNFLGLPSYLRLKRLVAEGALGRIAEADIRWALPFAPLRSGPYGIWPLREPKNLLLEIGPHLAAFAVDLFGPLDVQATVLSHPVELPGGDPRPQGMRILARAGHVDVTLRLSLVETVDDRAVTLRGSSGRARLDYAADTLVVDRENTSDLILNPLRRQLDLVGQHLRAGVTNAAVQSRSLNRQSPYARSFRGMCAAIHGRADTPAPDPRFAADAAVHVMQALDDALAKLSPAELTPKAPAVRTRAPKPDALVIGGTGFIGRTLVRTLVAQGRDVRVLSRGRHGPFPDLPDRVETVSASLTDREALVAAMDGVREVYNLARALGSSWDDCLERDVRPAVTVAEAALEAGVARLVYTGTIASYDMSEPSATITETTSFGADMTDRNLYARSKAECEARLMALHRERGLPLTIARPGIVVGPGGPLQHWGIGRWHGAGAVRLWGRGDNRLPFVLNDDVADGLIRMAAHPGAAGEDFNLVGPPMLSARDYFDAIHARLGARIRVAPGNLTAFWAADAVKTALKRHALGRRDALRPSLRDWKSRAHLSPFADDKPREVLGWTPETDREAFLRRAVDEAGLFGF</sequence>
<feature type="domain" description="NAD-dependent epimerase/dehydratase" evidence="1">
    <location>
        <begin position="372"/>
        <end position="597"/>
    </location>
</feature>
<evidence type="ECO:0000313" key="3">
    <source>
        <dbReference type="EMBL" id="ETW12286.1"/>
    </source>
</evidence>
<dbReference type="PANTHER" id="PTHR43708">
    <property type="entry name" value="CONSERVED EXPRESSED OXIDOREDUCTASE (EUROFUNG)"/>
    <property type="match status" value="1"/>
</dbReference>
<accession>W4HJG8</accession>
<dbReference type="GO" id="GO:0000166">
    <property type="term" value="F:nucleotide binding"/>
    <property type="evidence" value="ECO:0007669"/>
    <property type="project" value="InterPro"/>
</dbReference>
<dbReference type="Proteomes" id="UP000019063">
    <property type="component" value="Unassembled WGS sequence"/>
</dbReference>
<protein>
    <submittedName>
        <fullName evidence="3">Gfo/Idh/MocA family oxidoreductase</fullName>
    </submittedName>
</protein>
<feature type="domain" description="Gfo/Idh/MocA-like oxidoreductase N-terminal" evidence="2">
    <location>
        <begin position="6"/>
        <end position="123"/>
    </location>
</feature>
<reference evidence="3 4" key="1">
    <citation type="journal article" date="2014" name="Antonie Van Leeuwenhoek">
        <title>Roseivivax atlanticus sp. nov., isolated from surface seawater of the Atlantic Ocean.</title>
        <authorList>
            <person name="Li G."/>
            <person name="Lai Q."/>
            <person name="Liu X."/>
            <person name="Sun F."/>
            <person name="Shao Z."/>
        </authorList>
    </citation>
    <scope>NUCLEOTIDE SEQUENCE [LARGE SCALE GENOMIC DNA]</scope>
    <source>
        <strain evidence="3 4">22II-s10s</strain>
    </source>
</reference>
<organism evidence="3 4">
    <name type="scientific">Roseivivax marinus</name>
    <dbReference type="NCBI Taxonomy" id="1379903"/>
    <lineage>
        <taxon>Bacteria</taxon>
        <taxon>Pseudomonadati</taxon>
        <taxon>Pseudomonadota</taxon>
        <taxon>Alphaproteobacteria</taxon>
        <taxon>Rhodobacterales</taxon>
        <taxon>Roseobacteraceae</taxon>
        <taxon>Roseivivax</taxon>
    </lineage>
</organism>
<dbReference type="InterPro" id="IPR036291">
    <property type="entry name" value="NAD(P)-bd_dom_sf"/>
</dbReference>
<gene>
    <name evidence="3" type="ORF">ATO8_12076</name>
</gene>
<dbReference type="AlphaFoldDB" id="W4HJG8"/>
<comment type="caution">
    <text evidence="3">The sequence shown here is derived from an EMBL/GenBank/DDBJ whole genome shotgun (WGS) entry which is preliminary data.</text>
</comment>
<evidence type="ECO:0000313" key="4">
    <source>
        <dbReference type="Proteomes" id="UP000019063"/>
    </source>
</evidence>
<dbReference type="PATRIC" id="fig|1317118.6.peg.2486"/>
<dbReference type="Gene3D" id="3.40.50.720">
    <property type="entry name" value="NAD(P)-binding Rossmann-like Domain"/>
    <property type="match status" value="2"/>
</dbReference>
<dbReference type="PANTHER" id="PTHR43708:SF8">
    <property type="entry name" value="OXIDOREDUCTASE"/>
    <property type="match status" value="1"/>
</dbReference>
<dbReference type="SUPFAM" id="SSF55347">
    <property type="entry name" value="Glyceraldehyde-3-phosphate dehydrogenase-like, C-terminal domain"/>
    <property type="match status" value="1"/>
</dbReference>
<evidence type="ECO:0000259" key="1">
    <source>
        <dbReference type="Pfam" id="PF01370"/>
    </source>
</evidence>
<dbReference type="Pfam" id="PF01370">
    <property type="entry name" value="Epimerase"/>
    <property type="match status" value="1"/>
</dbReference>
<dbReference type="InterPro" id="IPR051317">
    <property type="entry name" value="Gfo/Idh/MocA_oxidoreduct"/>
</dbReference>